<accession>A0A9N9S897</accession>
<dbReference type="Proteomes" id="UP001153620">
    <property type="component" value="Chromosome 4"/>
</dbReference>
<evidence type="ECO:0000313" key="2">
    <source>
        <dbReference type="EMBL" id="CAG9810869.1"/>
    </source>
</evidence>
<keyword evidence="1" id="KW-0732">Signal</keyword>
<gene>
    <name evidence="2" type="ORF">CHIRRI_LOCUS13681</name>
</gene>
<name>A0A9N9S897_9DIPT</name>
<evidence type="ECO:0000256" key="1">
    <source>
        <dbReference type="SAM" id="SignalP"/>
    </source>
</evidence>
<dbReference type="EMBL" id="OU895880">
    <property type="protein sequence ID" value="CAG9810869.1"/>
    <property type="molecule type" value="Genomic_DNA"/>
</dbReference>
<dbReference type="AlphaFoldDB" id="A0A9N9S897"/>
<feature type="chain" id="PRO_5040423761" evidence="1">
    <location>
        <begin position="20"/>
        <end position="239"/>
    </location>
</feature>
<evidence type="ECO:0000313" key="3">
    <source>
        <dbReference type="Proteomes" id="UP001153620"/>
    </source>
</evidence>
<proteinExistence type="predicted"/>
<keyword evidence="3" id="KW-1185">Reference proteome</keyword>
<reference evidence="2" key="1">
    <citation type="submission" date="2022-01" db="EMBL/GenBank/DDBJ databases">
        <authorList>
            <person name="King R."/>
        </authorList>
    </citation>
    <scope>NUCLEOTIDE SEQUENCE</scope>
</reference>
<protein>
    <submittedName>
        <fullName evidence="2">Uncharacterized protein</fullName>
    </submittedName>
</protein>
<feature type="signal peptide" evidence="1">
    <location>
        <begin position="1"/>
        <end position="19"/>
    </location>
</feature>
<reference evidence="2" key="2">
    <citation type="submission" date="2022-10" db="EMBL/GenBank/DDBJ databases">
        <authorList>
            <consortium name="ENA_rothamsted_submissions"/>
            <consortium name="culmorum"/>
            <person name="King R."/>
        </authorList>
    </citation>
    <scope>NUCLEOTIDE SEQUENCE</scope>
</reference>
<sequence>MSKIILIAIFVINILRSSASPIKSQKTFTIREKYEEIVDRFINDNATASAFFRLKDKDCLEQLLKLKTLNTEITKKFWKFDIEAILEGAAASCNEDAVKESFKNMMMIVEPFGERYLNPNVNCFKNELYKLEPTATILDGFTPSQELENSEVCKEKVGLLSSLIEKSIKALRKSTEYPQCLSAADSFNIKVLKLKLHIIKGDDITDQKVKEETLKVAKYSIYGTKSTFECIMDEVSKSV</sequence>
<organism evidence="2 3">
    <name type="scientific">Chironomus riparius</name>
    <dbReference type="NCBI Taxonomy" id="315576"/>
    <lineage>
        <taxon>Eukaryota</taxon>
        <taxon>Metazoa</taxon>
        <taxon>Ecdysozoa</taxon>
        <taxon>Arthropoda</taxon>
        <taxon>Hexapoda</taxon>
        <taxon>Insecta</taxon>
        <taxon>Pterygota</taxon>
        <taxon>Neoptera</taxon>
        <taxon>Endopterygota</taxon>
        <taxon>Diptera</taxon>
        <taxon>Nematocera</taxon>
        <taxon>Chironomoidea</taxon>
        <taxon>Chironomidae</taxon>
        <taxon>Chironominae</taxon>
        <taxon>Chironomus</taxon>
    </lineage>
</organism>